<reference evidence="1 2" key="1">
    <citation type="submission" date="2016-10" db="EMBL/GenBank/DDBJ databases">
        <authorList>
            <person name="de Groot N.N."/>
        </authorList>
    </citation>
    <scope>NUCLEOTIDE SEQUENCE [LARGE SCALE GENOMIC DNA]</scope>
    <source>
        <strain evidence="1 2">DSM 8512</strain>
    </source>
</reference>
<dbReference type="STRING" id="34002.SAMN04489859_10209"/>
<dbReference type="AlphaFoldDB" id="A0A1H8K236"/>
<accession>A0A1H8K236</accession>
<sequence length="1104" mass="116937">MANVTLLRGNALQYLLDQIATSVAAEATARDTAINRQRLALRDTGILNLTNIGGTGNAITADLHPTLQDAGITTLSGASEIEYIPSATNSAANPTITIGATTFPIRNSDGGTRPAEAFVVGRSYKLRRRANVLRVVGGDVTVNDLTGLSASLSSRRVASIWIVNFSGTTFPSGTDTVIQRQNNSFSIWVSTGSQPDPLDPAVHQQDATGQWWIRAWDSGTAAQQLADLRTEVRDGRVYYASADTDPSGSDIPTWADFVTTGHNASGTTRDWRPRGAPEDGLETDNVKLDANGRWWARMRDAAVGNAIRDGGIITTVNIGGTGDAITADIAPSFIEAGITSLGGASVIEYIPVATNTGNSPTLAIGGQTFGIRNADGSAWPADSFVVGRSYELRRRGGNLRVANGDATSVELAALSFLIGGKADITNSGKVFSSREGAVNAGQDNLAPALGRVLTFEGDWVNVRGPNAGNDPLFEGYPTWGILDRIPTYRVIDALIADVLERATREELNEAISTEARERIEAIAELDGNQWPGDDSIVVDAVNGAALVTKGDGITRGTFSADDVFAGDYQDMLRAGEAGEVRQRLLNDGWPGDEDAVLVEAVNGPAVVVTGEGDMKATLLLREPEWPGDWIAEELVDARGVVLRGIDVRDGSPYGQADALSSWPGDWIIPAYESLNNVVLFGFDARDGSPYGLGTGPNPGPNPDPDGSGVKFVDPEFTGDVFGAVEDANGTIKFLTRLADGEMLGLEKRNGIFFADTQQLAIAVLAFGGGETGFESSLEEHRWHVFDETLEPQDMGTAANGLAAAYLSKQHREARERSIMFPIAEVISSTTEADALAGSPRRQQIIERVQSAVASAETIGKTLMAAWIKLSLLSGAPATPFATAREHYGMVGNGLRLDVAEATGQGAAPLLLVNQSIGTRADGTSEVILAEGRLDWDFYSVGFVVPTPLYPYPLEPGTLATPTRDARLLIREIETLALAELGQGREWFCPSLEEATIDGSTITARCATMSPLVIRDPANHGFSFAEAGAPAISGVSVSGSYATITLASAPTGPLTLQYAFGQTGDPGDGFAANRGSLTDEWEHVSLHVPGNILHRYARSGRVNVQ</sequence>
<keyword evidence="2" id="KW-1185">Reference proteome</keyword>
<organism evidence="1 2">
    <name type="scientific">Paracoccus alcaliphilus</name>
    <dbReference type="NCBI Taxonomy" id="34002"/>
    <lineage>
        <taxon>Bacteria</taxon>
        <taxon>Pseudomonadati</taxon>
        <taxon>Pseudomonadota</taxon>
        <taxon>Alphaproteobacteria</taxon>
        <taxon>Rhodobacterales</taxon>
        <taxon>Paracoccaceae</taxon>
        <taxon>Paracoccus</taxon>
    </lineage>
</organism>
<gene>
    <name evidence="1" type="ORF">SAMN04489859_10209</name>
</gene>
<evidence type="ECO:0000313" key="1">
    <source>
        <dbReference type="EMBL" id="SEN87040.1"/>
    </source>
</evidence>
<name>A0A1H8K236_9RHOB</name>
<proteinExistence type="predicted"/>
<protein>
    <submittedName>
        <fullName evidence="1">Uncharacterized protein</fullName>
    </submittedName>
</protein>
<dbReference type="EMBL" id="FODE01000020">
    <property type="protein sequence ID" value="SEN87040.1"/>
    <property type="molecule type" value="Genomic_DNA"/>
</dbReference>
<dbReference type="Proteomes" id="UP000199054">
    <property type="component" value="Unassembled WGS sequence"/>
</dbReference>
<evidence type="ECO:0000313" key="2">
    <source>
        <dbReference type="Proteomes" id="UP000199054"/>
    </source>
</evidence>